<evidence type="ECO:0000256" key="1">
    <source>
        <dbReference type="SAM" id="MobiDB-lite"/>
    </source>
</evidence>
<accession>A0A8S5U005</accession>
<dbReference type="EMBL" id="BK015968">
    <property type="protein sequence ID" value="DAF87782.1"/>
    <property type="molecule type" value="Genomic_DNA"/>
</dbReference>
<feature type="compositionally biased region" description="Basic and acidic residues" evidence="1">
    <location>
        <begin position="169"/>
        <end position="194"/>
    </location>
</feature>
<name>A0A8S5U005_9CAUD</name>
<feature type="region of interest" description="Disordered" evidence="1">
    <location>
        <begin position="169"/>
        <end position="224"/>
    </location>
</feature>
<reference evidence="2" key="1">
    <citation type="journal article" date="2021" name="Proc. Natl. Acad. Sci. U.S.A.">
        <title>A Catalog of Tens of Thousands of Viruses from Human Metagenomes Reveals Hidden Associations with Chronic Diseases.</title>
        <authorList>
            <person name="Tisza M.J."/>
            <person name="Buck C.B."/>
        </authorList>
    </citation>
    <scope>NUCLEOTIDE SEQUENCE</scope>
    <source>
        <strain evidence="2">CtCuC1</strain>
    </source>
</reference>
<organism evidence="2">
    <name type="scientific">Myoviridae sp. ctCuC1</name>
    <dbReference type="NCBI Taxonomy" id="2825055"/>
    <lineage>
        <taxon>Viruses</taxon>
        <taxon>Duplodnaviria</taxon>
        <taxon>Heunggongvirae</taxon>
        <taxon>Uroviricota</taxon>
        <taxon>Caudoviricetes</taxon>
    </lineage>
</organism>
<protein>
    <submittedName>
        <fullName evidence="2">Uncharacterized protein</fullName>
    </submittedName>
</protein>
<sequence length="310" mass="34378">MDQTKNNMDRIRAFDAEEGEWRTINGAHVLIKNGRIASGAGGALNGQTFRGGSLKKMPAGSKGMESGAYGRKLKSQAKEVAEKNRAAIARANAKYDRNRNERLKMMGKLMAEVARSPADVPFDPIEMRYRNAYEELQRENMREARATEATTHALNQEIYDLEGKAARHESHRGEVASHAQRALERYRKSREAEKGGASAPQQSAPHATKLGRMQPGSTAVNAGKEAKRLDHNARVYHRTARRAREAYNAKMDKAGGEPNAIEQKKNAYKAKSDENVIRRDQVAASAKGRLSKLRQLAKSLKARNPNAFKG</sequence>
<evidence type="ECO:0000313" key="2">
    <source>
        <dbReference type="EMBL" id="DAF87782.1"/>
    </source>
</evidence>
<proteinExistence type="predicted"/>